<comment type="caution">
    <text evidence="3">The sequence shown here is derived from an EMBL/GenBank/DDBJ whole genome shotgun (WGS) entry which is preliminary data.</text>
</comment>
<reference evidence="3 4" key="1">
    <citation type="journal article" date="2014" name="Int. J. Syst. Evol. Microbiol.">
        <title>Streptomyces hoynatensis sp. nov., isolated from deep marine sediment.</title>
        <authorList>
            <person name="Veyisoglu A."/>
            <person name="Sahin N."/>
        </authorList>
    </citation>
    <scope>NUCLEOTIDE SEQUENCE [LARGE SCALE GENOMIC DNA]</scope>
    <source>
        <strain evidence="3 4">KCTC 29097</strain>
    </source>
</reference>
<evidence type="ECO:0000256" key="1">
    <source>
        <dbReference type="SAM" id="SignalP"/>
    </source>
</evidence>
<dbReference type="InterPro" id="IPR025202">
    <property type="entry name" value="PLD-like_dom"/>
</dbReference>
<dbReference type="EMBL" id="RBAL01000026">
    <property type="protein sequence ID" value="RKN37298.1"/>
    <property type="molecule type" value="Genomic_DNA"/>
</dbReference>
<protein>
    <recommendedName>
        <fullName evidence="2">Phospholipase D-like domain-containing protein</fullName>
    </recommendedName>
</protein>
<feature type="signal peptide" evidence="1">
    <location>
        <begin position="1"/>
        <end position="37"/>
    </location>
</feature>
<feature type="domain" description="Phospholipase D-like" evidence="2">
    <location>
        <begin position="107"/>
        <end position="250"/>
    </location>
</feature>
<keyword evidence="4" id="KW-1185">Reference proteome</keyword>
<dbReference type="Pfam" id="PF13091">
    <property type="entry name" value="PLDc_2"/>
    <property type="match status" value="1"/>
</dbReference>
<organism evidence="3 4">
    <name type="scientific">Streptomyces hoynatensis</name>
    <dbReference type="NCBI Taxonomy" id="1141874"/>
    <lineage>
        <taxon>Bacteria</taxon>
        <taxon>Bacillati</taxon>
        <taxon>Actinomycetota</taxon>
        <taxon>Actinomycetes</taxon>
        <taxon>Kitasatosporales</taxon>
        <taxon>Streptomycetaceae</taxon>
        <taxon>Streptomyces</taxon>
    </lineage>
</organism>
<evidence type="ECO:0000313" key="3">
    <source>
        <dbReference type="EMBL" id="RKN37298.1"/>
    </source>
</evidence>
<evidence type="ECO:0000313" key="4">
    <source>
        <dbReference type="Proteomes" id="UP000272474"/>
    </source>
</evidence>
<proteinExistence type="predicted"/>
<dbReference type="SUPFAM" id="SSF56024">
    <property type="entry name" value="Phospholipase D/nuclease"/>
    <property type="match status" value="2"/>
</dbReference>
<sequence length="448" mass="48034">MRSEGRKVPMRGRRVLPPAALVCCLLAWLLTAGPAQAASRAAEPDPAPGAAQAAAGQTRLTAAGAQVVLDGPVFNDPAAGPASGAATAAQRAVFDQLIGLIDAVPSGERIRLAMFEWVAGASGAPQQVAERLIAAHDRGVDVQLVLNTSAKNQPMRDLLDAALGHDESAASWVVGCGDYASSARGCLARNYSHEKFALFSRVAWADGTSTQNVVWQSSSNLTDWYVFTSYNDAYTLADAAIHQAYQTHFGDLQAGRRSAVDPDYFWATPSGSTYKALFYPRALGTGDPVVNVLRGIECSYQDGGSTHQTDIRLVISSFTGNRQAIADELLRLRGENCWIDVVYAAQGIESDVLSTLRRTASNGKEIQLTPCTHDVAAGHEVRPHAKVMLTDGFYDDDLVPRVYTGSANFTHLENSDDSQLRIMGRQVHDAYLSWFYDLRAACQAGAAA</sequence>
<name>A0A3A9YL95_9ACTN</name>
<evidence type="ECO:0000259" key="2">
    <source>
        <dbReference type="Pfam" id="PF13091"/>
    </source>
</evidence>
<feature type="chain" id="PRO_5017248250" description="Phospholipase D-like domain-containing protein" evidence="1">
    <location>
        <begin position="38"/>
        <end position="448"/>
    </location>
</feature>
<keyword evidence="1" id="KW-0732">Signal</keyword>
<accession>A0A3A9YL95</accession>
<dbReference type="AlphaFoldDB" id="A0A3A9YL95"/>
<dbReference type="Proteomes" id="UP000272474">
    <property type="component" value="Unassembled WGS sequence"/>
</dbReference>
<dbReference type="Gene3D" id="3.30.870.10">
    <property type="entry name" value="Endonuclease Chain A"/>
    <property type="match status" value="2"/>
</dbReference>
<gene>
    <name evidence="3" type="ORF">D7294_28440</name>
</gene>